<dbReference type="GO" id="GO:0003700">
    <property type="term" value="F:DNA-binding transcription factor activity"/>
    <property type="evidence" value="ECO:0007669"/>
    <property type="project" value="InterPro"/>
</dbReference>
<keyword evidence="4" id="KW-0804">Transcription</keyword>
<dbReference type="Gramene" id="OIV95943">
    <property type="protein sequence ID" value="OIV95943"/>
    <property type="gene ID" value="TanjilG_27047"/>
</dbReference>
<dbReference type="InterPro" id="IPR036576">
    <property type="entry name" value="WRKY_dom_sf"/>
</dbReference>
<dbReference type="Pfam" id="PF03106">
    <property type="entry name" value="WRKY"/>
    <property type="match status" value="1"/>
</dbReference>
<gene>
    <name evidence="8" type="ORF">TanjilG_27047</name>
</gene>
<dbReference type="PANTHER" id="PTHR31221:SF350">
    <property type="entry name" value="WRKY TRANSCRIPTION FACTOR 48-RELATED"/>
    <property type="match status" value="1"/>
</dbReference>
<name>A0A4P1QVT1_LUPAN</name>
<comment type="subcellular location">
    <subcellularLocation>
        <location evidence="1">Nucleus</location>
    </subcellularLocation>
</comment>
<accession>A0A4P1QVT1</accession>
<dbReference type="PROSITE" id="PS50811">
    <property type="entry name" value="WRKY"/>
    <property type="match status" value="1"/>
</dbReference>
<evidence type="ECO:0000256" key="5">
    <source>
        <dbReference type="ARBA" id="ARBA00023242"/>
    </source>
</evidence>
<proteinExistence type="predicted"/>
<dbReference type="InterPro" id="IPR044810">
    <property type="entry name" value="WRKY_plant"/>
</dbReference>
<dbReference type="GO" id="GO:0005634">
    <property type="term" value="C:nucleus"/>
    <property type="evidence" value="ECO:0007669"/>
    <property type="project" value="UniProtKB-SubCell"/>
</dbReference>
<dbReference type="EMBL" id="CM007376">
    <property type="protein sequence ID" value="OIV95943.1"/>
    <property type="molecule type" value="Genomic_DNA"/>
</dbReference>
<sequence>MNANTSILNNNNNNKLFLSSEIVEEDASSTIFPTTLSNEIASYGFMELITVPDYNSPLFDWLPTLKAETDTDEEIILVSSVVQNTSVVSLTSPTSINIMKEQQHHQGNNALMSNGVVERRNKERKQKEQRYVIHANTNVTNIEDGFKWRKYGQKYVKNNHFPRSYYRCTTLGCNVKKRVERSSEDNNFVITTYEGNHTHLPPNTPRIISFNLIHNGGTITNSSGGVGFLPPSPPPPPQQYQHLNQPIIPHHHFHHPNVQQQQQQSEPFLFSTFVEGDENHGGEFVASNNSTPPMSDYMNSTSSSSGYVEEHENNGEDFGSSDDILIDNEALLRNNGMLEDILMCHLG</sequence>
<keyword evidence="5" id="KW-0539">Nucleus</keyword>
<dbReference type="GO" id="GO:0043565">
    <property type="term" value="F:sequence-specific DNA binding"/>
    <property type="evidence" value="ECO:0007669"/>
    <property type="project" value="InterPro"/>
</dbReference>
<evidence type="ECO:0000256" key="2">
    <source>
        <dbReference type="ARBA" id="ARBA00023015"/>
    </source>
</evidence>
<dbReference type="Proteomes" id="UP000188354">
    <property type="component" value="Chromosome LG16"/>
</dbReference>
<evidence type="ECO:0000313" key="8">
    <source>
        <dbReference type="EMBL" id="OIV95943.1"/>
    </source>
</evidence>
<dbReference type="SMART" id="SM00774">
    <property type="entry name" value="WRKY"/>
    <property type="match status" value="1"/>
</dbReference>
<dbReference type="AlphaFoldDB" id="A0A4P1QVT1"/>
<dbReference type="Gene3D" id="2.20.25.80">
    <property type="entry name" value="WRKY domain"/>
    <property type="match status" value="1"/>
</dbReference>
<evidence type="ECO:0000256" key="3">
    <source>
        <dbReference type="ARBA" id="ARBA00023125"/>
    </source>
</evidence>
<dbReference type="FunFam" id="2.20.25.80:FF:000003">
    <property type="entry name" value="WRKY transcription factor 57"/>
    <property type="match status" value="1"/>
</dbReference>
<keyword evidence="2" id="KW-0805">Transcription regulation</keyword>
<dbReference type="OrthoDB" id="693960at2759"/>
<feature type="compositionally biased region" description="Polar residues" evidence="6">
    <location>
        <begin position="286"/>
        <end position="299"/>
    </location>
</feature>
<dbReference type="SUPFAM" id="SSF118290">
    <property type="entry name" value="WRKY DNA-binding domain"/>
    <property type="match status" value="1"/>
</dbReference>
<evidence type="ECO:0000256" key="6">
    <source>
        <dbReference type="SAM" id="MobiDB-lite"/>
    </source>
</evidence>
<reference evidence="8 9" key="1">
    <citation type="journal article" date="2017" name="Plant Biotechnol. J.">
        <title>A comprehensive draft genome sequence for lupin (Lupinus angustifolius), an emerging health food: insights into plant-microbe interactions and legume evolution.</title>
        <authorList>
            <person name="Hane J.K."/>
            <person name="Ming Y."/>
            <person name="Kamphuis L.G."/>
            <person name="Nelson M.N."/>
            <person name="Garg G."/>
            <person name="Atkins C.A."/>
            <person name="Bayer P.E."/>
            <person name="Bravo A."/>
            <person name="Bringans S."/>
            <person name="Cannon S."/>
            <person name="Edwards D."/>
            <person name="Foley R."/>
            <person name="Gao L.L."/>
            <person name="Harrison M.J."/>
            <person name="Huang W."/>
            <person name="Hurgobin B."/>
            <person name="Li S."/>
            <person name="Liu C.W."/>
            <person name="McGrath A."/>
            <person name="Morahan G."/>
            <person name="Murray J."/>
            <person name="Weller J."/>
            <person name="Jian J."/>
            <person name="Singh K.B."/>
        </authorList>
    </citation>
    <scope>NUCLEOTIDE SEQUENCE [LARGE SCALE GENOMIC DNA]</scope>
    <source>
        <strain evidence="9">cv. Tanjil</strain>
        <tissue evidence="8">Whole plant</tissue>
    </source>
</reference>
<feature type="region of interest" description="Disordered" evidence="6">
    <location>
        <begin position="283"/>
        <end position="321"/>
    </location>
</feature>
<protein>
    <recommendedName>
        <fullName evidence="7">WRKY domain-containing protein</fullName>
    </recommendedName>
</protein>
<dbReference type="STRING" id="3871.A0A4P1QVT1"/>
<keyword evidence="9" id="KW-1185">Reference proteome</keyword>
<organism evidence="8 9">
    <name type="scientific">Lupinus angustifolius</name>
    <name type="common">Narrow-leaved blue lupine</name>
    <dbReference type="NCBI Taxonomy" id="3871"/>
    <lineage>
        <taxon>Eukaryota</taxon>
        <taxon>Viridiplantae</taxon>
        <taxon>Streptophyta</taxon>
        <taxon>Embryophyta</taxon>
        <taxon>Tracheophyta</taxon>
        <taxon>Spermatophyta</taxon>
        <taxon>Magnoliopsida</taxon>
        <taxon>eudicotyledons</taxon>
        <taxon>Gunneridae</taxon>
        <taxon>Pentapetalae</taxon>
        <taxon>rosids</taxon>
        <taxon>fabids</taxon>
        <taxon>Fabales</taxon>
        <taxon>Fabaceae</taxon>
        <taxon>Papilionoideae</taxon>
        <taxon>50 kb inversion clade</taxon>
        <taxon>genistoids sensu lato</taxon>
        <taxon>core genistoids</taxon>
        <taxon>Genisteae</taxon>
        <taxon>Lupinus</taxon>
    </lineage>
</organism>
<evidence type="ECO:0000259" key="7">
    <source>
        <dbReference type="PROSITE" id="PS50811"/>
    </source>
</evidence>
<feature type="domain" description="WRKY" evidence="7">
    <location>
        <begin position="137"/>
        <end position="202"/>
    </location>
</feature>
<dbReference type="InterPro" id="IPR003657">
    <property type="entry name" value="WRKY_dom"/>
</dbReference>
<evidence type="ECO:0000256" key="1">
    <source>
        <dbReference type="ARBA" id="ARBA00004123"/>
    </source>
</evidence>
<evidence type="ECO:0000313" key="9">
    <source>
        <dbReference type="Proteomes" id="UP000188354"/>
    </source>
</evidence>
<keyword evidence="3" id="KW-0238">DNA-binding</keyword>
<dbReference type="PANTHER" id="PTHR31221">
    <property type="entry name" value="WRKY TRANSCRIPTION FACTOR PROTEIN 1-RELATED"/>
    <property type="match status" value="1"/>
</dbReference>
<evidence type="ECO:0000256" key="4">
    <source>
        <dbReference type="ARBA" id="ARBA00023163"/>
    </source>
</evidence>
<dbReference type="KEGG" id="lang:109329194"/>